<dbReference type="PANTHER" id="PTHR47396:SF1">
    <property type="entry name" value="ATP-DEPENDENT HELICASE IRC3-RELATED"/>
    <property type="match status" value="1"/>
</dbReference>
<dbReference type="HOGENOM" id="CLU_014765_3_1_4"/>
<dbReference type="InterPro" id="IPR014001">
    <property type="entry name" value="Helicase_ATP-bd"/>
</dbReference>
<reference evidence="3" key="1">
    <citation type="submission" date="2005-08" db="EMBL/GenBank/DDBJ databases">
        <title>Complete sequence of Dechloromonas aromatica RCB.</title>
        <authorList>
            <person name="Salinero K.K."/>
            <person name="Copeland A."/>
            <person name="Lucas S."/>
            <person name="Lapidus A."/>
            <person name="Barry K."/>
            <person name="Detter J.C."/>
            <person name="Glavina T."/>
            <person name="Hammon N."/>
            <person name="Israni S."/>
            <person name="Pitluck S."/>
            <person name="Di Bartolo G."/>
            <person name="Trong S."/>
            <person name="Schmutz J."/>
            <person name="Larimer F."/>
            <person name="Land M."/>
            <person name="Ivanova N."/>
            <person name="Richardson P."/>
        </authorList>
    </citation>
    <scope>NUCLEOTIDE SEQUENCE</scope>
    <source>
        <strain evidence="3">RCB</strain>
    </source>
</reference>
<dbReference type="PANTHER" id="PTHR47396">
    <property type="entry name" value="TYPE I RESTRICTION ENZYME ECOKI R PROTEIN"/>
    <property type="match status" value="1"/>
</dbReference>
<dbReference type="GO" id="GO:0005524">
    <property type="term" value="F:ATP binding"/>
    <property type="evidence" value="ECO:0007669"/>
    <property type="project" value="InterPro"/>
</dbReference>
<dbReference type="STRING" id="159087.Daro_2695"/>
<dbReference type="KEGG" id="dar:Daro_2695"/>
<dbReference type="AlphaFoldDB" id="Q47CK6"/>
<gene>
    <name evidence="3" type="ordered locus">Daro_2695</name>
</gene>
<dbReference type="GO" id="GO:0003677">
    <property type="term" value="F:DNA binding"/>
    <property type="evidence" value="ECO:0007669"/>
    <property type="project" value="InterPro"/>
</dbReference>
<dbReference type="InterPro" id="IPR001650">
    <property type="entry name" value="Helicase_C-like"/>
</dbReference>
<dbReference type="eggNOG" id="COG1061">
    <property type="taxonomic scope" value="Bacteria"/>
</dbReference>
<sequence>MMFNLRPYQQSAEHKARLALARGLKRIALYLPTGGGKTLTATSIIIKAVAKGRKVVFLANRKQLVNQTSAVLYRYGIPHGILQAENTARIHEQVLVASIDTVHVRGLPDDVGLLIIDEAHGVAGSEKYRKLLITYNNVPAVGLTATPFAVGMGKHYDELGGSLFQELVVGATIKELIDAEYLVDVDIYAPSEPDMKGVKSTKGLDGLLDYNQSELEDAADKPELIGDIVGHWFKLARGKQTVCFATSIPHSKHIVEQFQAAGVAAEHIDYHADDDERAAILGRFAHGETMVLSNVALLAEGWDCPATEVMILARPTRSLIRFIQMVGRILRPADGKIKALLLDHSGSTARLGHPCDDLPLELDDGKPKASSTEKKERAESLPKACPFCKFMRPAGVHACPACGKAPERQSDVVVGDGDLVKMDRKKPIKRETGQWIYSQLLGYAKSKGYKSGWAFHKYFEFTGKEARGLRQVIAVPTAEILGWIKSRQIAAAKAKEKQGGHHAT</sequence>
<keyword evidence="3" id="KW-0067">ATP-binding</keyword>
<dbReference type="EMBL" id="CP000089">
    <property type="protein sequence ID" value="AAZ47425.1"/>
    <property type="molecule type" value="Genomic_DNA"/>
</dbReference>
<dbReference type="Pfam" id="PF04851">
    <property type="entry name" value="ResIII"/>
    <property type="match status" value="1"/>
</dbReference>
<evidence type="ECO:0000313" key="3">
    <source>
        <dbReference type="EMBL" id="AAZ47425.1"/>
    </source>
</evidence>
<dbReference type="SUPFAM" id="SSF52540">
    <property type="entry name" value="P-loop containing nucleoside triphosphate hydrolases"/>
    <property type="match status" value="1"/>
</dbReference>
<dbReference type="PROSITE" id="PS51192">
    <property type="entry name" value="HELICASE_ATP_BIND_1"/>
    <property type="match status" value="1"/>
</dbReference>
<accession>Q47CK6</accession>
<dbReference type="Pfam" id="PF00271">
    <property type="entry name" value="Helicase_C"/>
    <property type="match status" value="1"/>
</dbReference>
<protein>
    <submittedName>
        <fullName evidence="3">Helicase, C-terminal:Type III restriction enzyme, res subunit:DEAD/DEAH box helicase, N-terminal</fullName>
    </submittedName>
</protein>
<keyword evidence="3" id="KW-0378">Hydrolase</keyword>
<evidence type="ECO:0000259" key="2">
    <source>
        <dbReference type="PROSITE" id="PS51192"/>
    </source>
</evidence>
<proteinExistence type="predicted"/>
<name>Q47CK6_DECAR</name>
<keyword evidence="3" id="KW-0347">Helicase</keyword>
<dbReference type="SMART" id="SM00487">
    <property type="entry name" value="DEXDc"/>
    <property type="match status" value="1"/>
</dbReference>
<dbReference type="GO" id="GO:0016787">
    <property type="term" value="F:hydrolase activity"/>
    <property type="evidence" value="ECO:0007669"/>
    <property type="project" value="InterPro"/>
</dbReference>
<dbReference type="OrthoDB" id="9804086at2"/>
<feature type="domain" description="Helicase ATP-binding" evidence="2">
    <location>
        <begin position="18"/>
        <end position="147"/>
    </location>
</feature>
<dbReference type="GO" id="GO:0004386">
    <property type="term" value="F:helicase activity"/>
    <property type="evidence" value="ECO:0007669"/>
    <property type="project" value="UniProtKB-KW"/>
</dbReference>
<dbReference type="SMART" id="SM00490">
    <property type="entry name" value="HELICc"/>
    <property type="match status" value="1"/>
</dbReference>
<evidence type="ECO:0000256" key="1">
    <source>
        <dbReference type="SAM" id="MobiDB-lite"/>
    </source>
</evidence>
<dbReference type="InterPro" id="IPR050742">
    <property type="entry name" value="Helicase_Restrict-Modif_Enz"/>
</dbReference>
<dbReference type="InterPro" id="IPR027417">
    <property type="entry name" value="P-loop_NTPase"/>
</dbReference>
<dbReference type="Gene3D" id="3.40.50.300">
    <property type="entry name" value="P-loop containing nucleotide triphosphate hydrolases"/>
    <property type="match status" value="2"/>
</dbReference>
<feature type="compositionally biased region" description="Basic and acidic residues" evidence="1">
    <location>
        <begin position="363"/>
        <end position="377"/>
    </location>
</feature>
<dbReference type="InterPro" id="IPR006935">
    <property type="entry name" value="Helicase/UvrB_N"/>
</dbReference>
<feature type="region of interest" description="Disordered" evidence="1">
    <location>
        <begin position="353"/>
        <end position="377"/>
    </location>
</feature>
<organism evidence="3">
    <name type="scientific">Dechloromonas aromatica (strain RCB)</name>
    <dbReference type="NCBI Taxonomy" id="159087"/>
    <lineage>
        <taxon>Bacteria</taxon>
        <taxon>Pseudomonadati</taxon>
        <taxon>Pseudomonadota</taxon>
        <taxon>Betaproteobacteria</taxon>
        <taxon>Rhodocyclales</taxon>
        <taxon>Azonexaceae</taxon>
        <taxon>Dechloromonas</taxon>
    </lineage>
</organism>
<dbReference type="GO" id="GO:0005829">
    <property type="term" value="C:cytosol"/>
    <property type="evidence" value="ECO:0007669"/>
    <property type="project" value="TreeGrafter"/>
</dbReference>
<keyword evidence="3" id="KW-0547">Nucleotide-binding</keyword>